<evidence type="ECO:0000259" key="1">
    <source>
        <dbReference type="Pfam" id="PF01593"/>
    </source>
</evidence>
<dbReference type="InterPro" id="IPR036188">
    <property type="entry name" value="FAD/NAD-bd_sf"/>
</dbReference>
<dbReference type="Gene3D" id="3.30.70.1990">
    <property type="match status" value="1"/>
</dbReference>
<dbReference type="GO" id="GO:0016491">
    <property type="term" value="F:oxidoreductase activity"/>
    <property type="evidence" value="ECO:0007669"/>
    <property type="project" value="InterPro"/>
</dbReference>
<dbReference type="InterPro" id="IPR002937">
    <property type="entry name" value="Amino_oxidase"/>
</dbReference>
<dbReference type="AlphaFoldDB" id="A0A2W4T6N1"/>
<reference evidence="2 3" key="1">
    <citation type="journal article" date="2018" name="Aquat. Microb. Ecol.">
        <title>Gammaproteobacterial methanotrophs dominate.</title>
        <authorList>
            <person name="Rissanen A.J."/>
            <person name="Saarenheimo J."/>
            <person name="Tiirola M."/>
            <person name="Peura S."/>
            <person name="Aalto S.L."/>
            <person name="Karvinen A."/>
            <person name="Nykanen H."/>
        </authorList>
    </citation>
    <scope>NUCLEOTIDE SEQUENCE [LARGE SCALE GENOMIC DNA]</scope>
    <source>
        <strain evidence="2">AMbin10</strain>
    </source>
</reference>
<sequence>MKIAIIGSGISGLVTAYRLSQSHEITVFEANNYIGGHTHTHELPLGDGHYAVDSGFIVFNDWTYPNFIGLLEQLGVEHQPSSMSFGVKCDRTGLEYNGTSLNSLFAQRRNLFNPSFLRMIWDIMRFNKQAPALLASADDLTTLGDYLSINRYSRVFTDHYILPMGAAIWSAAPEQMLNFPARYFVRFFHNHGMLNIDNRPVWRVIKGGSQRYVEALTSRFADRIRLNTPVQCVTRLANGVRIQPSNAEATDFDAVVFACHSDQALRLLADATLGERDILGAIPYQENEAILHIDAKVLPRSRLAWAAWNYHIPKEKQNRVALTYNMNILQSLNAPETVCVSLNYGEGIAPNRIIKRIIYHHPVYTPAGIAAQQRHGEISGVNNTYFCGAYWGFGFHEDGVNSALRVVAQIEGSTGHA</sequence>
<evidence type="ECO:0000313" key="3">
    <source>
        <dbReference type="Proteomes" id="UP000249396"/>
    </source>
</evidence>
<accession>A0A2W4T6N1</accession>
<organism evidence="2 3">
    <name type="scientific">Candidatus Methylumidiphilus alinenensis</name>
    <dbReference type="NCBI Taxonomy" id="2202197"/>
    <lineage>
        <taxon>Bacteria</taxon>
        <taxon>Pseudomonadati</taxon>
        <taxon>Pseudomonadota</taxon>
        <taxon>Gammaproteobacteria</taxon>
        <taxon>Methylococcales</taxon>
        <taxon>Candidatus Methylumidiphilus</taxon>
    </lineage>
</organism>
<dbReference type="Proteomes" id="UP000249396">
    <property type="component" value="Unassembled WGS sequence"/>
</dbReference>
<comment type="caution">
    <text evidence="2">The sequence shown here is derived from an EMBL/GenBank/DDBJ whole genome shotgun (WGS) entry which is preliminary data.</text>
</comment>
<protein>
    <submittedName>
        <fullName evidence="2">FAD-dependent oxidoreductase</fullName>
    </submittedName>
</protein>
<name>A0A2W4T6N1_9GAMM</name>
<dbReference type="EMBL" id="QJPH01000195">
    <property type="protein sequence ID" value="PZN82990.1"/>
    <property type="molecule type" value="Genomic_DNA"/>
</dbReference>
<dbReference type="FunFam" id="1.10.405.20:FF:000001">
    <property type="entry name" value="Amine oxidase"/>
    <property type="match status" value="1"/>
</dbReference>
<dbReference type="Gene3D" id="1.10.405.20">
    <property type="match status" value="1"/>
</dbReference>
<dbReference type="InterPro" id="IPR050464">
    <property type="entry name" value="Zeta_carotene_desat/Oxidored"/>
</dbReference>
<dbReference type="PANTHER" id="PTHR42923:SF17">
    <property type="entry name" value="AMINE OXIDASE DOMAIN-CONTAINING PROTEIN"/>
    <property type="match status" value="1"/>
</dbReference>
<proteinExistence type="predicted"/>
<dbReference type="SUPFAM" id="SSF51905">
    <property type="entry name" value="FAD/NAD(P)-binding domain"/>
    <property type="match status" value="1"/>
</dbReference>
<feature type="domain" description="Amine oxidase" evidence="1">
    <location>
        <begin position="10"/>
        <end position="282"/>
    </location>
</feature>
<dbReference type="PANTHER" id="PTHR42923">
    <property type="entry name" value="PROTOPORPHYRINOGEN OXIDASE"/>
    <property type="match status" value="1"/>
</dbReference>
<evidence type="ECO:0000313" key="2">
    <source>
        <dbReference type="EMBL" id="PZN82990.1"/>
    </source>
</evidence>
<gene>
    <name evidence="2" type="ORF">DM484_05420</name>
</gene>
<dbReference type="Gene3D" id="3.50.50.60">
    <property type="entry name" value="FAD/NAD(P)-binding domain"/>
    <property type="match status" value="1"/>
</dbReference>
<dbReference type="Pfam" id="PF01593">
    <property type="entry name" value="Amino_oxidase"/>
    <property type="match status" value="1"/>
</dbReference>